<feature type="transmembrane region" description="Helical" evidence="1">
    <location>
        <begin position="6"/>
        <end position="26"/>
    </location>
</feature>
<keyword evidence="4" id="KW-1185">Reference proteome</keyword>
<sequence length="103" mass="11670">MTLFQKYGYILLIVFLCTAFTIAGVLKESRKNTFVEITVTDGDTLWGLAQDFSENKRTNKWIDEVMVLNNLQTPMIKTGEKLKLPVSAPITINDRLVEMAGEK</sequence>
<evidence type="ECO:0000313" key="4">
    <source>
        <dbReference type="Proteomes" id="UP001175097"/>
    </source>
</evidence>
<dbReference type="SUPFAM" id="SSF54106">
    <property type="entry name" value="LysM domain"/>
    <property type="match status" value="1"/>
</dbReference>
<keyword evidence="1" id="KW-0472">Membrane</keyword>
<dbReference type="Pfam" id="PF01476">
    <property type="entry name" value="LysM"/>
    <property type="match status" value="1"/>
</dbReference>
<proteinExistence type="predicted"/>
<organism evidence="3 4">
    <name type="scientific">Sporosarcina highlanderae</name>
    <dbReference type="NCBI Taxonomy" id="3035916"/>
    <lineage>
        <taxon>Bacteria</taxon>
        <taxon>Bacillati</taxon>
        <taxon>Bacillota</taxon>
        <taxon>Bacilli</taxon>
        <taxon>Bacillales</taxon>
        <taxon>Caryophanaceae</taxon>
        <taxon>Sporosarcina</taxon>
    </lineage>
</organism>
<comment type="caution">
    <text evidence="3">The sequence shown here is derived from an EMBL/GenBank/DDBJ whole genome shotgun (WGS) entry which is preliminary data.</text>
</comment>
<dbReference type="SMART" id="SM00257">
    <property type="entry name" value="LysM"/>
    <property type="match status" value="1"/>
</dbReference>
<reference evidence="3" key="1">
    <citation type="submission" date="2023-03" db="EMBL/GenBank/DDBJ databases">
        <title>MT1 and MT2 Draft Genomes of Novel Species.</title>
        <authorList>
            <person name="Venkateswaran K."/>
        </authorList>
    </citation>
    <scope>NUCLEOTIDE SEQUENCE</scope>
    <source>
        <strain evidence="3">F6_3S_P_2</strain>
    </source>
</reference>
<accession>A0ABT8JS71</accession>
<dbReference type="Proteomes" id="UP001175097">
    <property type="component" value="Unassembled WGS sequence"/>
</dbReference>
<dbReference type="CDD" id="cd00118">
    <property type="entry name" value="LysM"/>
    <property type="match status" value="1"/>
</dbReference>
<dbReference type="InterPro" id="IPR036779">
    <property type="entry name" value="LysM_dom_sf"/>
</dbReference>
<keyword evidence="1" id="KW-0812">Transmembrane</keyword>
<evidence type="ECO:0000256" key="1">
    <source>
        <dbReference type="SAM" id="Phobius"/>
    </source>
</evidence>
<dbReference type="RefSeq" id="WP_301242927.1">
    <property type="nucleotide sequence ID" value="NZ_JAROCC010000005.1"/>
</dbReference>
<gene>
    <name evidence="3" type="ORF">P5G49_07775</name>
</gene>
<feature type="domain" description="LysM" evidence="2">
    <location>
        <begin position="36"/>
        <end position="85"/>
    </location>
</feature>
<evidence type="ECO:0000259" key="2">
    <source>
        <dbReference type="SMART" id="SM00257"/>
    </source>
</evidence>
<evidence type="ECO:0000313" key="3">
    <source>
        <dbReference type="EMBL" id="MDN4607381.1"/>
    </source>
</evidence>
<protein>
    <submittedName>
        <fullName evidence="3">LysM peptidoglycan-binding domain-containing protein</fullName>
    </submittedName>
</protein>
<keyword evidence="1" id="KW-1133">Transmembrane helix</keyword>
<dbReference type="EMBL" id="JAROCC010000005">
    <property type="protein sequence ID" value="MDN4607381.1"/>
    <property type="molecule type" value="Genomic_DNA"/>
</dbReference>
<dbReference type="InterPro" id="IPR018392">
    <property type="entry name" value="LysM"/>
</dbReference>
<name>A0ABT8JS71_9BACL</name>
<dbReference type="Gene3D" id="3.10.350.10">
    <property type="entry name" value="LysM domain"/>
    <property type="match status" value="1"/>
</dbReference>